<dbReference type="InterPro" id="IPR001783">
    <property type="entry name" value="Lumazine-bd"/>
</dbReference>
<evidence type="ECO:0000256" key="3">
    <source>
        <dbReference type="ARBA" id="ARBA00004887"/>
    </source>
</evidence>
<feature type="domain" description="Lumazine-binding" evidence="11">
    <location>
        <begin position="98"/>
        <end position="194"/>
    </location>
</feature>
<dbReference type="Gene3D" id="2.40.30.20">
    <property type="match status" value="2"/>
</dbReference>
<comment type="catalytic activity">
    <reaction evidence="1">
        <text>2 6,7-dimethyl-8-(1-D-ribityl)lumazine + H(+) = 5-amino-6-(D-ribitylamino)uracil + riboflavin</text>
        <dbReference type="Rhea" id="RHEA:20772"/>
        <dbReference type="ChEBI" id="CHEBI:15378"/>
        <dbReference type="ChEBI" id="CHEBI:15934"/>
        <dbReference type="ChEBI" id="CHEBI:57986"/>
        <dbReference type="ChEBI" id="CHEBI:58201"/>
        <dbReference type="EC" id="2.5.1.9"/>
    </reaction>
</comment>
<dbReference type="InterPro" id="IPR023366">
    <property type="entry name" value="ATP_synth_asu-like_sf"/>
</dbReference>
<feature type="repeat" description="Lumazine-binding" evidence="10">
    <location>
        <begin position="1"/>
        <end position="97"/>
    </location>
</feature>
<dbReference type="STRING" id="766136.BHF68_02115"/>
<dbReference type="FunFam" id="2.40.30.20:FF:000004">
    <property type="entry name" value="Riboflavin synthase, alpha subunit"/>
    <property type="match status" value="1"/>
</dbReference>
<dbReference type="NCBIfam" id="NF009566">
    <property type="entry name" value="PRK13020.1"/>
    <property type="match status" value="1"/>
</dbReference>
<dbReference type="InterPro" id="IPR017938">
    <property type="entry name" value="Riboflavin_synthase-like_b-brl"/>
</dbReference>
<dbReference type="InterPro" id="IPR026017">
    <property type="entry name" value="Lumazine-bd_dom"/>
</dbReference>
<evidence type="ECO:0000256" key="8">
    <source>
        <dbReference type="ARBA" id="ARBA00022737"/>
    </source>
</evidence>
<evidence type="ECO:0000313" key="13">
    <source>
        <dbReference type="Proteomes" id="UP000094296"/>
    </source>
</evidence>
<dbReference type="AlphaFoldDB" id="A0A1E5G5M7"/>
<feature type="domain" description="Lumazine-binding" evidence="11">
    <location>
        <begin position="1"/>
        <end position="97"/>
    </location>
</feature>
<dbReference type="SUPFAM" id="SSF63380">
    <property type="entry name" value="Riboflavin synthase domain-like"/>
    <property type="match status" value="2"/>
</dbReference>
<comment type="pathway">
    <text evidence="3">Cofactor biosynthesis; riboflavin biosynthesis; riboflavin from 2-hydroxy-3-oxobutyl phosphate and 5-amino-6-(D-ribitylamino)uracil: step 2/2.</text>
</comment>
<keyword evidence="6" id="KW-0686">Riboflavin biosynthesis</keyword>
<dbReference type="OrthoDB" id="9788537at2"/>
<dbReference type="EMBL" id="MIJE01000001">
    <property type="protein sequence ID" value="OEF98491.1"/>
    <property type="molecule type" value="Genomic_DNA"/>
</dbReference>
<feature type="repeat" description="Lumazine-binding" evidence="10">
    <location>
        <begin position="98"/>
        <end position="194"/>
    </location>
</feature>
<keyword evidence="7" id="KW-0808">Transferase</keyword>
<evidence type="ECO:0000313" key="12">
    <source>
        <dbReference type="EMBL" id="OEF98491.1"/>
    </source>
</evidence>
<dbReference type="NCBIfam" id="TIGR00187">
    <property type="entry name" value="ribE"/>
    <property type="match status" value="1"/>
</dbReference>
<dbReference type="PANTHER" id="PTHR21098">
    <property type="entry name" value="RIBOFLAVIN SYNTHASE ALPHA CHAIN"/>
    <property type="match status" value="1"/>
</dbReference>
<dbReference type="FunFam" id="2.40.30.20:FF:000006">
    <property type="entry name" value="Riboflavin synthase, alpha subunit"/>
    <property type="match status" value="1"/>
</dbReference>
<evidence type="ECO:0000256" key="2">
    <source>
        <dbReference type="ARBA" id="ARBA00002803"/>
    </source>
</evidence>
<reference evidence="12 13" key="1">
    <citation type="submission" date="2016-09" db="EMBL/GenBank/DDBJ databases">
        <title>Draft genome sequence for the type strain of Desulfuribacillus alkaliarsenatis AHT28, an obligately anaerobic, sulfidogenic bacterium isolated from Russian soda lake sediments.</title>
        <authorList>
            <person name="Abin C.A."/>
            <person name="Hollibaugh J.T."/>
        </authorList>
    </citation>
    <scope>NUCLEOTIDE SEQUENCE [LARGE SCALE GENOMIC DNA]</scope>
    <source>
        <strain evidence="12 13">AHT28</strain>
    </source>
</reference>
<dbReference type="PIRSF" id="PIRSF000498">
    <property type="entry name" value="Riboflavin_syn_A"/>
    <property type="match status" value="1"/>
</dbReference>
<dbReference type="PROSITE" id="PS51177">
    <property type="entry name" value="LUMAZINE_BIND"/>
    <property type="match status" value="2"/>
</dbReference>
<sequence>MFTGIVEEIGNIQSIQQVKGLGKRLSIKAQVVLEDVNIGDSIAVNGICLTVTEFSKNMFSVDVMPETIEKTNLKELKSGSPVNLERAMQVGGRFGGHIVSGHIDGIATIIDKKEVANAIIYTFKPAQTLLKYMVPKGSVTIDGISLTLVDVDASSFSISLIPHTKDVTILGSKQSGDYVNVECDMLAKYVEKLLYSRDDQAKTKATSKAKIDMEYLASKGML</sequence>
<proteinExistence type="predicted"/>
<evidence type="ECO:0000256" key="5">
    <source>
        <dbReference type="ARBA" id="ARBA00013950"/>
    </source>
</evidence>
<dbReference type="RefSeq" id="WP_069641983.1">
    <property type="nucleotide sequence ID" value="NZ_MIJE01000001.1"/>
</dbReference>
<keyword evidence="13" id="KW-1185">Reference proteome</keyword>
<dbReference type="Proteomes" id="UP000094296">
    <property type="component" value="Unassembled WGS sequence"/>
</dbReference>
<comment type="function">
    <text evidence="2">Catalyzes the dismutation of two molecules of 6,7-dimethyl-8-ribityllumazine, resulting in the formation of riboflavin and 5-amino-6-(D-ribitylamino)uracil.</text>
</comment>
<comment type="caution">
    <text evidence="12">The sequence shown here is derived from an EMBL/GenBank/DDBJ whole genome shotgun (WGS) entry which is preliminary data.</text>
</comment>
<dbReference type="GO" id="GO:0004746">
    <property type="term" value="F:riboflavin synthase activity"/>
    <property type="evidence" value="ECO:0007669"/>
    <property type="project" value="UniProtKB-UniRule"/>
</dbReference>
<dbReference type="PANTHER" id="PTHR21098:SF12">
    <property type="entry name" value="RIBOFLAVIN SYNTHASE"/>
    <property type="match status" value="1"/>
</dbReference>
<dbReference type="NCBIfam" id="NF006767">
    <property type="entry name" value="PRK09289.1"/>
    <property type="match status" value="1"/>
</dbReference>
<evidence type="ECO:0000256" key="9">
    <source>
        <dbReference type="NCBIfam" id="TIGR00187"/>
    </source>
</evidence>
<dbReference type="Pfam" id="PF00677">
    <property type="entry name" value="Lum_binding"/>
    <property type="match status" value="2"/>
</dbReference>
<evidence type="ECO:0000256" key="10">
    <source>
        <dbReference type="PROSITE-ProRule" id="PRU00524"/>
    </source>
</evidence>
<name>A0A1E5G5M7_9FIRM</name>
<evidence type="ECO:0000256" key="1">
    <source>
        <dbReference type="ARBA" id="ARBA00000968"/>
    </source>
</evidence>
<accession>A0A1E5G5M7</accession>
<keyword evidence="8" id="KW-0677">Repeat</keyword>
<protein>
    <recommendedName>
        <fullName evidence="5 9">Riboflavin synthase</fullName>
        <ecNumber evidence="4 9">2.5.1.9</ecNumber>
    </recommendedName>
</protein>
<evidence type="ECO:0000259" key="11">
    <source>
        <dbReference type="PROSITE" id="PS51177"/>
    </source>
</evidence>
<dbReference type="GO" id="GO:0009231">
    <property type="term" value="P:riboflavin biosynthetic process"/>
    <property type="evidence" value="ECO:0007669"/>
    <property type="project" value="UniProtKB-KW"/>
</dbReference>
<organism evidence="12 13">
    <name type="scientific">Desulfuribacillus alkaliarsenatis</name>
    <dbReference type="NCBI Taxonomy" id="766136"/>
    <lineage>
        <taxon>Bacteria</taxon>
        <taxon>Bacillati</taxon>
        <taxon>Bacillota</taxon>
        <taxon>Desulfuribacillia</taxon>
        <taxon>Desulfuribacillales</taxon>
        <taxon>Desulfuribacillaceae</taxon>
        <taxon>Desulfuribacillus</taxon>
    </lineage>
</organism>
<evidence type="ECO:0000256" key="7">
    <source>
        <dbReference type="ARBA" id="ARBA00022679"/>
    </source>
</evidence>
<evidence type="ECO:0000256" key="6">
    <source>
        <dbReference type="ARBA" id="ARBA00022619"/>
    </source>
</evidence>
<gene>
    <name evidence="12" type="ORF">BHF68_02115</name>
</gene>
<evidence type="ECO:0000256" key="4">
    <source>
        <dbReference type="ARBA" id="ARBA00012827"/>
    </source>
</evidence>
<dbReference type="CDD" id="cd00402">
    <property type="entry name" value="Riboflavin_synthase_like"/>
    <property type="match status" value="1"/>
</dbReference>
<dbReference type="EC" id="2.5.1.9" evidence="4 9"/>